<reference evidence="2" key="1">
    <citation type="submission" date="2012-11" db="EMBL/GenBank/DDBJ databases">
        <authorList>
            <person name="Lucero-Rivera Y.E."/>
            <person name="Tovar-Ramirez D."/>
        </authorList>
    </citation>
    <scope>NUCLEOTIDE SEQUENCE</scope>
    <source>
        <tissue evidence="2">Salivary gland</tissue>
    </source>
</reference>
<sequence length="876" mass="100090">SCQFVVHRIHWAWRLFPSERKSVVLCIDYVTTVYQIWPANMPKRYREWLFKDNIAKPRSTQVRHAKKADHSDRSFASSCDESLDDTDSSVEMDSAADASLGAVCDGLSEASDEQLNIVQNDPEANSVTEEEPLQDSSLDSESLCSSDQEDLSSQHEPLENQTSELDEQLYPGSRVTIGESMMLILGHCLRHNTTKEATESLLKLIEAHVPKEATIPTSKYTFFKQFTSARESASLHFYCPSCLLYLGESQAQELHCSTCGVDLLVDALKKDESYFLTFDIARQVKDKLSLNELNFNLTPRKLSYDVSDLTTSQGYHNLPISSQDLSVTWNTDGVPIYESSGYSIWPLLLQINELPQKVRTQHMLLAALWFGPKKPKMNSFLKPFVEQMNILSSSGFQYTNLKGNVQQVRIFPGPCCVDTVARAMAMNMSQFNGSYGCAWCTHQGEVVRKGSGHVRVYPMISPRPVPRTHETFLENAAKAERTLQPEFGVKGSNVLFDLEHFSFPTGFVVDYMHAVCAGFVRHIACLWFDTSMLFPYSIGGRIEEIDQRLHVLKPVWEISRLPRSLKVRKYWKASEWRNWLLLYSPVVLHKILPRPFYKNWLKFVGLMHFLLGDTVPAEKLREAGRAMLMFVKEYQDLYENVHMTYNAHLLLHLVESVEVWGPLWNYSAYSFENMNGQLVKLINGTRYAGWQVVEKFYFLSSLPIIWDKCSHFEDAQSKHMLMNYFLKGYHLRKHSESTSGVVFFGRGEACNCGVLYRKVLIDGFLYCTKGLDKSRRSNSYVCINGIFGQIESILATCVDRHHSCTCVRHVVFRLSKLHVVRSFVVDNLSGVIMHEVCTTSDEVELFSENPQKCMLLQSSSKKFVCCVARKYIFEAT</sequence>
<dbReference type="EMBL" id="GACK01001282">
    <property type="protein sequence ID" value="JAA63752.1"/>
    <property type="molecule type" value="mRNA"/>
</dbReference>
<name>L7MIU9_RHIPC</name>
<organism evidence="2">
    <name type="scientific">Rhipicephalus pulchellus</name>
    <name type="common">Yellow backed tick</name>
    <name type="synonym">Dermacentor pulchellus</name>
    <dbReference type="NCBI Taxonomy" id="72859"/>
    <lineage>
        <taxon>Eukaryota</taxon>
        <taxon>Metazoa</taxon>
        <taxon>Ecdysozoa</taxon>
        <taxon>Arthropoda</taxon>
        <taxon>Chelicerata</taxon>
        <taxon>Arachnida</taxon>
        <taxon>Acari</taxon>
        <taxon>Parasitiformes</taxon>
        <taxon>Ixodida</taxon>
        <taxon>Ixodoidea</taxon>
        <taxon>Ixodidae</taxon>
        <taxon>Rhipicephalinae</taxon>
        <taxon>Rhipicephalus</taxon>
        <taxon>Rhipicephalus</taxon>
    </lineage>
</organism>
<feature type="region of interest" description="Disordered" evidence="1">
    <location>
        <begin position="60"/>
        <end position="91"/>
    </location>
</feature>
<reference evidence="2" key="2">
    <citation type="journal article" date="2015" name="J. Proteomics">
        <title>Sexual differences in the sialomes of the zebra tick, Rhipicephalus pulchellus.</title>
        <authorList>
            <person name="Tan A.W."/>
            <person name="Francischetti I.M."/>
            <person name="Slovak M."/>
            <person name="Kini R.M."/>
            <person name="Ribeiro J.M."/>
        </authorList>
    </citation>
    <scope>NUCLEOTIDE SEQUENCE</scope>
    <source>
        <tissue evidence="2">Salivary gland</tissue>
    </source>
</reference>
<proteinExistence type="evidence at transcript level"/>
<dbReference type="PANTHER" id="PTHR46579:SF1">
    <property type="entry name" value="F5_8 TYPE C DOMAIN-CONTAINING PROTEIN"/>
    <property type="match status" value="1"/>
</dbReference>
<dbReference type="PANTHER" id="PTHR46579">
    <property type="entry name" value="F5/8 TYPE C DOMAIN-CONTAINING PROTEIN-RELATED"/>
    <property type="match status" value="1"/>
</dbReference>
<evidence type="ECO:0000256" key="1">
    <source>
        <dbReference type="SAM" id="MobiDB-lite"/>
    </source>
</evidence>
<feature type="compositionally biased region" description="Acidic residues" evidence="1">
    <location>
        <begin position="81"/>
        <end position="90"/>
    </location>
</feature>
<protein>
    <recommendedName>
        <fullName evidence="3">Cr1-8 nvi</fullName>
    </recommendedName>
</protein>
<feature type="non-terminal residue" evidence="2">
    <location>
        <position position="1"/>
    </location>
</feature>
<evidence type="ECO:0008006" key="3">
    <source>
        <dbReference type="Google" id="ProtNLM"/>
    </source>
</evidence>
<feature type="compositionally biased region" description="Low complexity" evidence="1">
    <location>
        <begin position="134"/>
        <end position="146"/>
    </location>
</feature>
<feature type="region of interest" description="Disordered" evidence="1">
    <location>
        <begin position="123"/>
        <end position="170"/>
    </location>
</feature>
<evidence type="ECO:0000313" key="2">
    <source>
        <dbReference type="EMBL" id="JAA63752.1"/>
    </source>
</evidence>
<dbReference type="AlphaFoldDB" id="L7MIU9"/>
<accession>L7MIU9</accession>